<organism evidence="3 4">
    <name type="scientific">Vitrella brassicaformis (strain CCMP3155)</name>
    <dbReference type="NCBI Taxonomy" id="1169540"/>
    <lineage>
        <taxon>Eukaryota</taxon>
        <taxon>Sar</taxon>
        <taxon>Alveolata</taxon>
        <taxon>Colpodellida</taxon>
        <taxon>Vitrellaceae</taxon>
        <taxon>Vitrella</taxon>
    </lineage>
</organism>
<name>A0A0G4GFR2_VITBC</name>
<evidence type="ECO:0000313" key="3">
    <source>
        <dbReference type="EMBL" id="CEM28363.1"/>
    </source>
</evidence>
<gene>
    <name evidence="3" type="ORF">Vbra_17689</name>
</gene>
<feature type="compositionally biased region" description="Pro residues" evidence="1">
    <location>
        <begin position="13"/>
        <end position="22"/>
    </location>
</feature>
<keyword evidence="2" id="KW-0472">Membrane</keyword>
<dbReference type="EMBL" id="CDMY01000652">
    <property type="protein sequence ID" value="CEM28363.1"/>
    <property type="molecule type" value="Genomic_DNA"/>
</dbReference>
<proteinExistence type="predicted"/>
<feature type="compositionally biased region" description="Acidic residues" evidence="1">
    <location>
        <begin position="23"/>
        <end position="34"/>
    </location>
</feature>
<evidence type="ECO:0000256" key="1">
    <source>
        <dbReference type="SAM" id="MobiDB-lite"/>
    </source>
</evidence>
<sequence length="218" mass="22846">MSTYHELKESLPTPSPSAPPPEDASEPAAEDSIDAEAPQQGANDSHAAAAESGAPSDAVVVGVPVPMSQQLPHPAATDSTQPVELGSQWVCTGHSPNGQPVFQPVQGSMWVGNQLASSVGRFVAPQAAAEGGREVLLPGGPIILAADDFPPWKCTLFVCCMVMSVFAPLIGLVMSFVTWLLNRDAARGSPRARWNTMVLCFSIACSVIWSLVLTVAEE</sequence>
<reference evidence="3 4" key="1">
    <citation type="submission" date="2014-11" db="EMBL/GenBank/DDBJ databases">
        <authorList>
            <person name="Zhu J."/>
            <person name="Qi W."/>
            <person name="Song R."/>
        </authorList>
    </citation>
    <scope>NUCLEOTIDE SEQUENCE [LARGE SCALE GENOMIC DNA]</scope>
</reference>
<dbReference type="VEuPathDB" id="CryptoDB:Vbra_17689"/>
<protein>
    <submittedName>
        <fullName evidence="3">Uncharacterized protein</fullName>
    </submittedName>
</protein>
<dbReference type="AlphaFoldDB" id="A0A0G4GFR2"/>
<feature type="region of interest" description="Disordered" evidence="1">
    <location>
        <begin position="1"/>
        <end position="56"/>
    </location>
</feature>
<feature type="transmembrane region" description="Helical" evidence="2">
    <location>
        <begin position="194"/>
        <end position="216"/>
    </location>
</feature>
<keyword evidence="4" id="KW-1185">Reference proteome</keyword>
<evidence type="ECO:0000313" key="4">
    <source>
        <dbReference type="Proteomes" id="UP000041254"/>
    </source>
</evidence>
<dbReference type="InParanoid" id="A0A0G4GFR2"/>
<feature type="compositionally biased region" description="Low complexity" evidence="1">
    <location>
        <begin position="35"/>
        <end position="56"/>
    </location>
</feature>
<keyword evidence="2" id="KW-1133">Transmembrane helix</keyword>
<evidence type="ECO:0000256" key="2">
    <source>
        <dbReference type="SAM" id="Phobius"/>
    </source>
</evidence>
<accession>A0A0G4GFR2</accession>
<dbReference type="Proteomes" id="UP000041254">
    <property type="component" value="Unassembled WGS sequence"/>
</dbReference>
<feature type="transmembrane region" description="Helical" evidence="2">
    <location>
        <begin position="155"/>
        <end position="182"/>
    </location>
</feature>
<keyword evidence="2" id="KW-0812">Transmembrane</keyword>